<organism evidence="1 2">
    <name type="scientific">Cetraspora pellucida</name>
    <dbReference type="NCBI Taxonomy" id="1433469"/>
    <lineage>
        <taxon>Eukaryota</taxon>
        <taxon>Fungi</taxon>
        <taxon>Fungi incertae sedis</taxon>
        <taxon>Mucoromycota</taxon>
        <taxon>Glomeromycotina</taxon>
        <taxon>Glomeromycetes</taxon>
        <taxon>Diversisporales</taxon>
        <taxon>Gigasporaceae</taxon>
        <taxon>Cetraspora</taxon>
    </lineage>
</organism>
<evidence type="ECO:0000313" key="2">
    <source>
        <dbReference type="Proteomes" id="UP000789366"/>
    </source>
</evidence>
<comment type="caution">
    <text evidence="1">The sequence shown here is derived from an EMBL/GenBank/DDBJ whole genome shotgun (WGS) entry which is preliminary data.</text>
</comment>
<protein>
    <submittedName>
        <fullName evidence="1">12659_t:CDS:1</fullName>
    </submittedName>
</protein>
<feature type="non-terminal residue" evidence="1">
    <location>
        <position position="264"/>
    </location>
</feature>
<keyword evidence="2" id="KW-1185">Reference proteome</keyword>
<sequence>MSTDSSNFVIDHEDNNEIYECEKSDSSTSTHSDNYVNSPFQKKGKEPSTVWKHFVKIKKSGKRKCKRCPSKYRKNTSTSTLRRHLKVHDIVALIQKKNKSAVENHYIPHSTEERQERDDAVTKWILCDLQLFTVIECKEWRDMIKKFDPRYQFHNRHTEKDRIVTLFENKREQVKLVLSQISRKASFTSDMWTASNGAVFLSLTIHFVDFSWKLNSFLLDIISMEVRHTGSNMANVIMNVLSEFGLEKKTLAFTTDNASLMIIC</sequence>
<dbReference type="Proteomes" id="UP000789366">
    <property type="component" value="Unassembled WGS sequence"/>
</dbReference>
<name>A0ACA9NQY6_9GLOM</name>
<reference evidence="1" key="1">
    <citation type="submission" date="2021-06" db="EMBL/GenBank/DDBJ databases">
        <authorList>
            <person name="Kallberg Y."/>
            <person name="Tangrot J."/>
            <person name="Rosling A."/>
        </authorList>
    </citation>
    <scope>NUCLEOTIDE SEQUENCE</scope>
    <source>
        <strain evidence="1">28 12/20/2015</strain>
    </source>
</reference>
<evidence type="ECO:0000313" key="1">
    <source>
        <dbReference type="EMBL" id="CAG8672250.1"/>
    </source>
</evidence>
<accession>A0ACA9NQY6</accession>
<gene>
    <name evidence="1" type="ORF">SPELUC_LOCUS9722</name>
</gene>
<proteinExistence type="predicted"/>
<dbReference type="EMBL" id="CAJVPW010016741">
    <property type="protein sequence ID" value="CAG8672250.1"/>
    <property type="molecule type" value="Genomic_DNA"/>
</dbReference>